<organism evidence="1 2">
    <name type="scientific">Phytophthora fragariae</name>
    <dbReference type="NCBI Taxonomy" id="53985"/>
    <lineage>
        <taxon>Eukaryota</taxon>
        <taxon>Sar</taxon>
        <taxon>Stramenopiles</taxon>
        <taxon>Oomycota</taxon>
        <taxon>Peronosporomycetes</taxon>
        <taxon>Peronosporales</taxon>
        <taxon>Peronosporaceae</taxon>
        <taxon>Phytophthora</taxon>
    </lineage>
</organism>
<dbReference type="PANTHER" id="PTHR40866:SF1">
    <property type="entry name" value="BED-TYPE DOMAIN-CONTAINING PROTEIN"/>
    <property type="match status" value="1"/>
</dbReference>
<evidence type="ECO:0000313" key="1">
    <source>
        <dbReference type="EMBL" id="KAE9197372.1"/>
    </source>
</evidence>
<reference evidence="1 2" key="1">
    <citation type="submission" date="2018-09" db="EMBL/GenBank/DDBJ databases">
        <title>Genomic investigation of the strawberry pathogen Phytophthora fragariae indicates pathogenicity is determined by transcriptional variation in three key races.</title>
        <authorList>
            <person name="Adams T.M."/>
            <person name="Armitage A.D."/>
            <person name="Sobczyk M.K."/>
            <person name="Bates H.J."/>
            <person name="Dunwell J.M."/>
            <person name="Nellist C.F."/>
            <person name="Harrison R.J."/>
        </authorList>
    </citation>
    <scope>NUCLEOTIDE SEQUENCE [LARGE SCALE GENOMIC DNA]</scope>
    <source>
        <strain evidence="1 2">BC-23</strain>
    </source>
</reference>
<gene>
    <name evidence="1" type="ORF">PF004_g19850</name>
</gene>
<evidence type="ECO:0000313" key="2">
    <source>
        <dbReference type="Proteomes" id="UP000476176"/>
    </source>
</evidence>
<comment type="caution">
    <text evidence="1">The sequence shown here is derived from an EMBL/GenBank/DDBJ whole genome shotgun (WGS) entry which is preliminary data.</text>
</comment>
<dbReference type="AlphaFoldDB" id="A0A6G0N7T7"/>
<accession>A0A6G0N7T7</accession>
<dbReference type="Proteomes" id="UP000476176">
    <property type="component" value="Unassembled WGS sequence"/>
</dbReference>
<name>A0A6G0N7T7_9STRA</name>
<dbReference type="EMBL" id="QXGC01001716">
    <property type="protein sequence ID" value="KAE9197372.1"/>
    <property type="molecule type" value="Genomic_DNA"/>
</dbReference>
<protein>
    <submittedName>
        <fullName evidence="1">Uncharacterized protein</fullName>
    </submittedName>
</protein>
<proteinExistence type="predicted"/>
<dbReference type="PANTHER" id="PTHR40866">
    <property type="entry name" value="BED-TYPE DOMAIN-CONTAINING PROTEIN"/>
    <property type="match status" value="1"/>
</dbReference>
<sequence length="108" mass="11725">MALELEPPDEDADDSVITHKAEAQRDVFGLILTVFGKTVDQIIFLVSDNYPLNKKLARLLDVPLVECASHRLNLAAVNRDGATGECIGQDTEADGPTLQIKPLGEVKI</sequence>